<dbReference type="SUPFAM" id="SSF69318">
    <property type="entry name" value="Integrin alpha N-terminal domain"/>
    <property type="match status" value="1"/>
</dbReference>
<protein>
    <submittedName>
        <fullName evidence="4">FG-GAP-like repeat-containing protein</fullName>
    </submittedName>
</protein>
<dbReference type="InterPro" id="IPR049046">
    <property type="entry name" value="Beta-AFase-like_GH127_middle"/>
</dbReference>
<dbReference type="InterPro" id="IPR008928">
    <property type="entry name" value="6-hairpin_glycosidase_sf"/>
</dbReference>
<feature type="signal peptide" evidence="2">
    <location>
        <begin position="1"/>
        <end position="25"/>
    </location>
</feature>
<dbReference type="InterPro" id="IPR013517">
    <property type="entry name" value="FG-GAP"/>
</dbReference>
<feature type="chain" id="PRO_5046868789" evidence="2">
    <location>
        <begin position="26"/>
        <end position="1273"/>
    </location>
</feature>
<evidence type="ECO:0000259" key="3">
    <source>
        <dbReference type="Pfam" id="PF20736"/>
    </source>
</evidence>
<evidence type="ECO:0000313" key="4">
    <source>
        <dbReference type="EMBL" id="MET6996058.1"/>
    </source>
</evidence>
<sequence length="1273" mass="142385">MGKIKSLATGMYICLLLVATQYSYAQVNAGIFYTTIFAKTAPYSRAVGLGKDASAWFLKDVNGDGKDDAVAYYNNGRWQIALSDGVRFVNPEDYLVYQPADGGDVKKWQPLMGDVNGDGKQDAVFFDPGKGNWYCALSVGTAFAAPVLWATTAGGGTTTPFLADVDGDGKQDAVFYEPGKGAWYVGLSDGTKTFKAFTPWATGLGQDANQHLLADVNGDGKADVLCFDNKTGTWKVALSGGEKFASASVWKTGFGTGAEKGLVYDIDKNGKADILYYDKAAWWVCYSTGQTFDEKSKQRWMSGHRPATMISRGNRPAPEAILTGNLSGSAAGACVVSAGEWLVLENTSKTTTVDAPLTDTWTAWGNEYIPQLPGHIGTYDASDPVINDLQIKMMHDAGFTYIMLDITNGRNAWVDDRAKRFVERIGHWNSQLSGNQHKMYFCISMGGSRGNKGQAAADICEAESKRTWDEFYVPYKEHYYNMNGKPLLIHFVEQPVHSEDIKTFESKLPYFSKFTVRWMYNEIKDRPENVNAYGWPILEKHGNPAGNEVMNVSPGFWNGLVGASREQGELYRHQWLRVLQHKPQSIWLNSFNETWEHTSVEPSHVVPAPNTTNFVSTWTDYYGHRMDDFYWIMTKQYNRLYMYGELFKDCYLQEDGSNDIYVVNDQSIDKCGRNKPHMAPVLLVPKGFIGSFKGKVINTALQSIGRVSKVNNTGKTGEEEIKPVPYTAIHMKGELATRALKNYDRLESDIYTPANVFPEKHAGPSAGWPGDYEGRIILALTLQAQATHREPQYLADLMKMLPRQLNSKGYLGPVMTDSIAEQQLSGHGWFLRALCEYYQWKKDPAVKRYISDIIQNLALPTKGAHSVYPIDPAARIKHVGEAAGTQQNAIGRWQLSSDIGCDFIFMDGVIQAYSLFPSAELKALIDEMIARFLQMDLVAINAQTHATLTGLRGMLRYYEINKDPYLLTEAVKRYKLYREEATTANYENFNWFERPDWTEPCAIVDAYMVATQLWQLTGESLFLQDAHAMYYNALAHTQRHNGGFGLDNCPGPVSNTLKVFEDEAYWCCTMRGGEGMAQAIRYNYFTGDNRLVIPFFNTSEVTSAFGKQKVTIRQESSYPFAGKVSFTVVASDVKAPVQLELFAPDWATNLQVSMNGKPVSFKQENGFVVVNAKLGKGTQLEYTFDMQPRLMPMANVLHARPGYYNVTYGPLLLGYSGTSETTFKGQPEIARISEKVWQVKGTAVRLTPVFHLLDPAVKKDSVYKKQILFQVVK</sequence>
<evidence type="ECO:0000256" key="2">
    <source>
        <dbReference type="SAM" id="SignalP"/>
    </source>
</evidence>
<dbReference type="PANTHER" id="PTHR43465:SF2">
    <property type="entry name" value="DUF1680 DOMAIN PROTEIN (AFU_ORTHOLOGUE AFUA_1G08910)"/>
    <property type="match status" value="1"/>
</dbReference>
<reference evidence="4 5" key="1">
    <citation type="submission" date="2024-06" db="EMBL/GenBank/DDBJ databases">
        <title>Chitinophaga defluvii sp. nov., isolated from municipal sewage.</title>
        <authorList>
            <person name="Zhang L."/>
        </authorList>
    </citation>
    <scope>NUCLEOTIDE SEQUENCE [LARGE SCALE GENOMIC DNA]</scope>
    <source>
        <strain evidence="4 5">H8</strain>
    </source>
</reference>
<dbReference type="RefSeq" id="WP_354658706.1">
    <property type="nucleotide sequence ID" value="NZ_JBEXAC010000001.1"/>
</dbReference>
<accession>A0ABV2SZ46</accession>
<dbReference type="PANTHER" id="PTHR43465">
    <property type="entry name" value="DUF1680 DOMAIN PROTEIN (AFU_ORTHOLOGUE AFUA_1G08910)"/>
    <property type="match status" value="1"/>
</dbReference>
<gene>
    <name evidence="4" type="ORF">ABR189_01700</name>
</gene>
<feature type="domain" description="Non-reducing end beta-L-arabinofuranosidase-like GH127 middle" evidence="3">
    <location>
        <begin position="1093"/>
        <end position="1186"/>
    </location>
</feature>
<name>A0ABV2SZ46_9BACT</name>
<dbReference type="SUPFAM" id="SSF48208">
    <property type="entry name" value="Six-hairpin glycosidases"/>
    <property type="match status" value="1"/>
</dbReference>
<proteinExistence type="predicted"/>
<organism evidence="4 5">
    <name type="scientific">Chitinophaga defluvii</name>
    <dbReference type="NCBI Taxonomy" id="3163343"/>
    <lineage>
        <taxon>Bacteria</taxon>
        <taxon>Pseudomonadati</taxon>
        <taxon>Bacteroidota</taxon>
        <taxon>Chitinophagia</taxon>
        <taxon>Chitinophagales</taxon>
        <taxon>Chitinophagaceae</taxon>
        <taxon>Chitinophaga</taxon>
    </lineage>
</organism>
<dbReference type="Proteomes" id="UP001549749">
    <property type="component" value="Unassembled WGS sequence"/>
</dbReference>
<evidence type="ECO:0000313" key="5">
    <source>
        <dbReference type="Proteomes" id="UP001549749"/>
    </source>
</evidence>
<dbReference type="Pfam" id="PF20736">
    <property type="entry name" value="Glyco_hydro127M"/>
    <property type="match status" value="1"/>
</dbReference>
<dbReference type="Pfam" id="PF13517">
    <property type="entry name" value="FG-GAP_3"/>
    <property type="match status" value="1"/>
</dbReference>
<dbReference type="InterPro" id="IPR028994">
    <property type="entry name" value="Integrin_alpha_N"/>
</dbReference>
<evidence type="ECO:0000256" key="1">
    <source>
        <dbReference type="ARBA" id="ARBA00022729"/>
    </source>
</evidence>
<dbReference type="Gene3D" id="3.20.20.80">
    <property type="entry name" value="Glycosidases"/>
    <property type="match status" value="1"/>
</dbReference>
<keyword evidence="1 2" id="KW-0732">Signal</keyword>
<dbReference type="EMBL" id="JBEXAC010000001">
    <property type="protein sequence ID" value="MET6996058.1"/>
    <property type="molecule type" value="Genomic_DNA"/>
</dbReference>
<dbReference type="Gene3D" id="2.130.10.130">
    <property type="entry name" value="Integrin alpha, N-terminal"/>
    <property type="match status" value="1"/>
</dbReference>
<dbReference type="InterPro" id="IPR049174">
    <property type="entry name" value="Beta-AFase-like"/>
</dbReference>
<comment type="caution">
    <text evidence="4">The sequence shown here is derived from an EMBL/GenBank/DDBJ whole genome shotgun (WGS) entry which is preliminary data.</text>
</comment>
<keyword evidence="5" id="KW-1185">Reference proteome</keyword>